<organism evidence="2 3">
    <name type="scientific">Bremia lactucae</name>
    <name type="common">Lettuce downy mildew</name>
    <dbReference type="NCBI Taxonomy" id="4779"/>
    <lineage>
        <taxon>Eukaryota</taxon>
        <taxon>Sar</taxon>
        <taxon>Stramenopiles</taxon>
        <taxon>Oomycota</taxon>
        <taxon>Peronosporomycetes</taxon>
        <taxon>Peronosporales</taxon>
        <taxon>Peronosporaceae</taxon>
        <taxon>Bremia</taxon>
    </lineage>
</organism>
<dbReference type="OrthoDB" id="155976at2759"/>
<dbReference type="Proteomes" id="UP000294530">
    <property type="component" value="Unassembled WGS sequence"/>
</dbReference>
<reference evidence="2 3" key="1">
    <citation type="journal article" date="2021" name="Genome Biol.">
        <title>AFLAP: assembly-free linkage analysis pipeline using k-mers from genome sequencing data.</title>
        <authorList>
            <person name="Fletcher K."/>
            <person name="Zhang L."/>
            <person name="Gil J."/>
            <person name="Han R."/>
            <person name="Cavanaugh K."/>
            <person name="Michelmore R."/>
        </authorList>
    </citation>
    <scope>NUCLEOTIDE SEQUENCE [LARGE SCALE GENOMIC DNA]</scope>
    <source>
        <strain evidence="2 3">SF5</strain>
    </source>
</reference>
<evidence type="ECO:0000313" key="2">
    <source>
        <dbReference type="EMBL" id="TDH71776.1"/>
    </source>
</evidence>
<protein>
    <submittedName>
        <fullName evidence="2">Uncharacterized protein</fullName>
    </submittedName>
</protein>
<dbReference type="GeneID" id="94350207"/>
<accession>A0A976IH98</accession>
<dbReference type="SUPFAM" id="SSF53474">
    <property type="entry name" value="alpha/beta-Hydrolases"/>
    <property type="match status" value="1"/>
</dbReference>
<name>A0A976IH98_BRELC</name>
<dbReference type="KEGG" id="blac:94350207"/>
<keyword evidence="3" id="KW-1185">Reference proteome</keyword>
<dbReference type="EMBL" id="SHOA02000015">
    <property type="protein sequence ID" value="TDH71776.1"/>
    <property type="molecule type" value="Genomic_DNA"/>
</dbReference>
<dbReference type="RefSeq" id="XP_067821275.1">
    <property type="nucleotide sequence ID" value="XM_067964536.1"/>
</dbReference>
<feature type="chain" id="PRO_5036963817" evidence="1">
    <location>
        <begin position="22"/>
        <end position="147"/>
    </location>
</feature>
<evidence type="ECO:0000313" key="3">
    <source>
        <dbReference type="Proteomes" id="UP000294530"/>
    </source>
</evidence>
<evidence type="ECO:0000256" key="1">
    <source>
        <dbReference type="SAM" id="SignalP"/>
    </source>
</evidence>
<feature type="signal peptide" evidence="1">
    <location>
        <begin position="1"/>
        <end position="21"/>
    </location>
</feature>
<sequence length="147" mass="15619">MASLGVLFIIAILVLVGSVTTNQASVSKLPAFFFHGATGNKTNGAEIQANLAAQSRICVALDFANQLAQSPPPSLTRCKWLLSKFAALSCRMLPRMPMLITLAHSQGASIARGVIMEMDEASDATPLQVLQQALGPFAVNKADLDFF</sequence>
<comment type="caution">
    <text evidence="2">The sequence shown here is derived from an EMBL/GenBank/DDBJ whole genome shotgun (WGS) entry which is preliminary data.</text>
</comment>
<dbReference type="InterPro" id="IPR029058">
    <property type="entry name" value="AB_hydrolase_fold"/>
</dbReference>
<dbReference type="AlphaFoldDB" id="A0A976IH98"/>
<gene>
    <name evidence="2" type="ORF">CCR75_006466</name>
</gene>
<keyword evidence="1" id="KW-0732">Signal</keyword>
<proteinExistence type="predicted"/>